<dbReference type="PANTHER" id="PTHR46798:SF3">
    <property type="entry name" value="RING FINGER FAMILY PROTEIN"/>
    <property type="match status" value="1"/>
</dbReference>
<feature type="domain" description="RING-type" evidence="2">
    <location>
        <begin position="25"/>
        <end position="70"/>
    </location>
</feature>
<dbReference type="OrthoDB" id="8062037at2759"/>
<dbReference type="SUPFAM" id="SSF57850">
    <property type="entry name" value="RING/U-box"/>
    <property type="match status" value="1"/>
</dbReference>
<accession>A0A7J0EW09</accession>
<reference evidence="3 4" key="1">
    <citation type="submission" date="2019-07" db="EMBL/GenBank/DDBJ databases">
        <title>De Novo Assembly of kiwifruit Actinidia rufa.</title>
        <authorList>
            <person name="Sugita-Konishi S."/>
            <person name="Sato K."/>
            <person name="Mori E."/>
            <person name="Abe Y."/>
            <person name="Kisaki G."/>
            <person name="Hamano K."/>
            <person name="Suezawa K."/>
            <person name="Otani M."/>
            <person name="Fukuda T."/>
            <person name="Manabe T."/>
            <person name="Gomi K."/>
            <person name="Tabuchi M."/>
            <person name="Akimitsu K."/>
            <person name="Kataoka I."/>
        </authorList>
    </citation>
    <scope>NUCLEOTIDE SEQUENCE [LARGE SCALE GENOMIC DNA]</scope>
    <source>
        <strain evidence="4">cv. Fuchu</strain>
    </source>
</reference>
<keyword evidence="4" id="KW-1185">Reference proteome</keyword>
<keyword evidence="1" id="KW-0863">Zinc-finger</keyword>
<dbReference type="PROSITE" id="PS50089">
    <property type="entry name" value="ZF_RING_2"/>
    <property type="match status" value="1"/>
</dbReference>
<dbReference type="AlphaFoldDB" id="A0A7J0EW09"/>
<dbReference type="Pfam" id="PF13639">
    <property type="entry name" value="zf-RING_2"/>
    <property type="match status" value="1"/>
</dbReference>
<dbReference type="InterPro" id="IPR044274">
    <property type="entry name" value="RFI2"/>
</dbReference>
<proteinExistence type="predicted"/>
<evidence type="ECO:0000259" key="2">
    <source>
        <dbReference type="PROSITE" id="PS50089"/>
    </source>
</evidence>
<gene>
    <name evidence="3" type="ORF">Acr_07g0007490</name>
</gene>
<dbReference type="GO" id="GO:0008270">
    <property type="term" value="F:zinc ion binding"/>
    <property type="evidence" value="ECO:0007669"/>
    <property type="project" value="UniProtKB-KW"/>
</dbReference>
<dbReference type="Gene3D" id="3.30.40.10">
    <property type="entry name" value="Zinc/RING finger domain, C3HC4 (zinc finger)"/>
    <property type="match status" value="1"/>
</dbReference>
<keyword evidence="1" id="KW-0862">Zinc</keyword>
<organism evidence="3 4">
    <name type="scientific">Actinidia rufa</name>
    <dbReference type="NCBI Taxonomy" id="165716"/>
    <lineage>
        <taxon>Eukaryota</taxon>
        <taxon>Viridiplantae</taxon>
        <taxon>Streptophyta</taxon>
        <taxon>Embryophyta</taxon>
        <taxon>Tracheophyta</taxon>
        <taxon>Spermatophyta</taxon>
        <taxon>Magnoliopsida</taxon>
        <taxon>eudicotyledons</taxon>
        <taxon>Gunneridae</taxon>
        <taxon>Pentapetalae</taxon>
        <taxon>asterids</taxon>
        <taxon>Ericales</taxon>
        <taxon>Actinidiaceae</taxon>
        <taxon>Actinidia</taxon>
    </lineage>
</organism>
<evidence type="ECO:0000256" key="1">
    <source>
        <dbReference type="PROSITE-ProRule" id="PRU00175"/>
    </source>
</evidence>
<dbReference type="SMART" id="SM00184">
    <property type="entry name" value="RING"/>
    <property type="match status" value="1"/>
</dbReference>
<protein>
    <submittedName>
        <fullName evidence="3">RING/U-box superfamily protein</fullName>
    </submittedName>
</protein>
<dbReference type="GO" id="GO:0004842">
    <property type="term" value="F:ubiquitin-protein transferase activity"/>
    <property type="evidence" value="ECO:0007669"/>
    <property type="project" value="InterPro"/>
</dbReference>
<evidence type="ECO:0000313" key="3">
    <source>
        <dbReference type="EMBL" id="GFY90552.1"/>
    </source>
</evidence>
<name>A0A7J0EW09_9ERIC</name>
<evidence type="ECO:0000313" key="4">
    <source>
        <dbReference type="Proteomes" id="UP000585474"/>
    </source>
</evidence>
<dbReference type="InterPro" id="IPR013083">
    <property type="entry name" value="Znf_RING/FYVE/PHD"/>
</dbReference>
<dbReference type="Proteomes" id="UP000585474">
    <property type="component" value="Unassembled WGS sequence"/>
</dbReference>
<dbReference type="InterPro" id="IPR001841">
    <property type="entry name" value="Znf_RING"/>
</dbReference>
<comment type="caution">
    <text evidence="3">The sequence shown here is derived from an EMBL/GenBank/DDBJ whole genome shotgun (WGS) entry which is preliminary data.</text>
</comment>
<dbReference type="EMBL" id="BJWL01000007">
    <property type="protein sequence ID" value="GFY90552.1"/>
    <property type="molecule type" value="Genomic_DNA"/>
</dbReference>
<keyword evidence="1" id="KW-0479">Metal-binding</keyword>
<dbReference type="PANTHER" id="PTHR46798">
    <property type="entry name" value="OS09G0511500 PROTEIN"/>
    <property type="match status" value="1"/>
</dbReference>
<sequence>MSLEDCDLLDDGDGAGGGKSSYVSCSICLEAVADNGDRSWAKLQCSHQFHLDCIGSAFNTKGAMQCPNCRKIEKGQWLYASGCHPVSEFNMDDWAHDEDLYDLSYSEMVVYDASFKVLEVSVNVTLSIMGRGGVGSWRSSLDEPFFLASKPHVLFDPNRGCLGVTEWSEETWAKHYKRVHQLYFAFNLGLCSKKYPDSSTCVMEATVGGSTWLYGCSGNANMRTGAHGRGAHRWHLAWVSGCSSMEHCVRLWASLGNKTCLLRHNCEAPWRAVGLSVTLDHLLVPVFLCLLAEYIPGVVPCIRLDEEGEKVLDVSLTEVG</sequence>